<organism evidence="1 2">
    <name type="scientific">Mya arenaria</name>
    <name type="common">Soft-shell clam</name>
    <dbReference type="NCBI Taxonomy" id="6604"/>
    <lineage>
        <taxon>Eukaryota</taxon>
        <taxon>Metazoa</taxon>
        <taxon>Spiralia</taxon>
        <taxon>Lophotrochozoa</taxon>
        <taxon>Mollusca</taxon>
        <taxon>Bivalvia</taxon>
        <taxon>Autobranchia</taxon>
        <taxon>Heteroconchia</taxon>
        <taxon>Euheterodonta</taxon>
        <taxon>Imparidentia</taxon>
        <taxon>Neoheterodontei</taxon>
        <taxon>Myida</taxon>
        <taxon>Myoidea</taxon>
        <taxon>Myidae</taxon>
        <taxon>Mya</taxon>
    </lineage>
</organism>
<accession>A0ABY7G802</accession>
<gene>
    <name evidence="1" type="ORF">MAR_003107</name>
</gene>
<name>A0ABY7G802_MYAAR</name>
<dbReference type="EMBL" id="CP111027">
    <property type="protein sequence ID" value="WAR29539.1"/>
    <property type="molecule type" value="Genomic_DNA"/>
</dbReference>
<reference evidence="1" key="1">
    <citation type="submission" date="2022-11" db="EMBL/GenBank/DDBJ databases">
        <title>Centuries of genome instability and evolution in soft-shell clam transmissible cancer (bioRxiv).</title>
        <authorList>
            <person name="Hart S.F.M."/>
            <person name="Yonemitsu M.A."/>
            <person name="Giersch R.M."/>
            <person name="Beal B.F."/>
            <person name="Arriagada G."/>
            <person name="Davis B.W."/>
            <person name="Ostrander E.A."/>
            <person name="Goff S.P."/>
            <person name="Metzger M.J."/>
        </authorList>
    </citation>
    <scope>NUCLEOTIDE SEQUENCE</scope>
    <source>
        <strain evidence="1">MELC-2E11</strain>
        <tissue evidence="1">Siphon/mantle</tissue>
    </source>
</reference>
<keyword evidence="2" id="KW-1185">Reference proteome</keyword>
<evidence type="ECO:0000313" key="1">
    <source>
        <dbReference type="EMBL" id="WAR29539.1"/>
    </source>
</evidence>
<sequence>MDVVVLMRHYMAALVCKSKLQTIYERWFSSKHLTATFRVPSVYKTTGIQSLKKYTRLFKKKAHS</sequence>
<evidence type="ECO:0000313" key="2">
    <source>
        <dbReference type="Proteomes" id="UP001164746"/>
    </source>
</evidence>
<dbReference type="Proteomes" id="UP001164746">
    <property type="component" value="Chromosome 16"/>
</dbReference>
<proteinExistence type="predicted"/>
<protein>
    <submittedName>
        <fullName evidence="1">Uncharacterized protein</fullName>
    </submittedName>
</protein>